<dbReference type="RefSeq" id="WP_153089769.1">
    <property type="nucleotide sequence ID" value="NZ_VZAH01000164.1"/>
</dbReference>
<gene>
    <name evidence="2" type="ORF">F7D25_15840</name>
</gene>
<keyword evidence="1" id="KW-0732">Signal</keyword>
<evidence type="ECO:0000313" key="2">
    <source>
        <dbReference type="EMBL" id="MQP15838.1"/>
    </source>
</evidence>
<sequence>MRKIMLLCLLMAGMSVVGQTTYKRPKYKDDDVERVWAIDAHIGGGFYQNAHHTGAEVPKYHFGSTQNIGMLTKFHAEYYLPNTNFSLKAGYEHEEVTFLKGEAAYDINQLMLGGRWYVAPTDWWVQPYVGLDMLCAFDAEHSAFSTSASITTGSMGTKTYEYEGYGNIRLPRFSAGPVVGADFYLFSNIAVQVEYSYRLGLDSHYRATYMEKGSSNTSYNHGQLHRHAVSVGLKFNFPFTFTANDRRSFWDGLFE</sequence>
<dbReference type="OrthoDB" id="1043137at2"/>
<reference evidence="2 3" key="1">
    <citation type="submission" date="2019-09" db="EMBL/GenBank/DDBJ databases">
        <title>Distinct polysaccharide growth profiles of human intestinal Prevotella copri isolates.</title>
        <authorList>
            <person name="Fehlner-Peach H."/>
            <person name="Magnabosco C."/>
            <person name="Raghavan V."/>
            <person name="Scher J.U."/>
            <person name="Tett A."/>
            <person name="Cox L.M."/>
            <person name="Gottsegen C."/>
            <person name="Watters A."/>
            <person name="Wiltshire- Gordon J.D."/>
            <person name="Segata N."/>
            <person name="Bonneau R."/>
            <person name="Littman D.R."/>
        </authorList>
    </citation>
    <scope>NUCLEOTIDE SEQUENCE [LARGE SCALE GENOMIC DNA]</scope>
    <source>
        <strain evidence="3">iAA917</strain>
    </source>
</reference>
<evidence type="ECO:0000256" key="1">
    <source>
        <dbReference type="SAM" id="SignalP"/>
    </source>
</evidence>
<comment type="caution">
    <text evidence="2">The sequence shown here is derived from an EMBL/GenBank/DDBJ whole genome shotgun (WGS) entry which is preliminary data.</text>
</comment>
<evidence type="ECO:0000313" key="3">
    <source>
        <dbReference type="Proteomes" id="UP000477980"/>
    </source>
</evidence>
<feature type="signal peptide" evidence="1">
    <location>
        <begin position="1"/>
        <end position="18"/>
    </location>
</feature>
<dbReference type="AlphaFoldDB" id="A0A6G1VSL5"/>
<accession>A0A6G1VSL5</accession>
<dbReference type="InterPro" id="IPR011250">
    <property type="entry name" value="OMP/PagP_B-barrel"/>
</dbReference>
<dbReference type="EMBL" id="VZAH01000164">
    <property type="protein sequence ID" value="MQP15838.1"/>
    <property type="molecule type" value="Genomic_DNA"/>
</dbReference>
<proteinExistence type="predicted"/>
<evidence type="ECO:0008006" key="4">
    <source>
        <dbReference type="Google" id="ProtNLM"/>
    </source>
</evidence>
<protein>
    <recommendedName>
        <fullName evidence="4">Outer membrane protein beta-barrel domain-containing protein</fullName>
    </recommendedName>
</protein>
<dbReference type="SUPFAM" id="SSF56925">
    <property type="entry name" value="OMPA-like"/>
    <property type="match status" value="1"/>
</dbReference>
<name>A0A6G1VSL5_9BACT</name>
<feature type="chain" id="PRO_5026361081" description="Outer membrane protein beta-barrel domain-containing protein" evidence="1">
    <location>
        <begin position="19"/>
        <end position="255"/>
    </location>
</feature>
<dbReference type="Gene3D" id="2.40.160.20">
    <property type="match status" value="1"/>
</dbReference>
<organism evidence="2 3">
    <name type="scientific">Segatella copri</name>
    <dbReference type="NCBI Taxonomy" id="165179"/>
    <lineage>
        <taxon>Bacteria</taxon>
        <taxon>Pseudomonadati</taxon>
        <taxon>Bacteroidota</taxon>
        <taxon>Bacteroidia</taxon>
        <taxon>Bacteroidales</taxon>
        <taxon>Prevotellaceae</taxon>
        <taxon>Segatella</taxon>
    </lineage>
</organism>
<dbReference type="Proteomes" id="UP000477980">
    <property type="component" value="Unassembled WGS sequence"/>
</dbReference>